<evidence type="ECO:0000256" key="1">
    <source>
        <dbReference type="ARBA" id="ARBA00010641"/>
    </source>
</evidence>
<keyword evidence="4" id="KW-0238">DNA-binding</keyword>
<dbReference type="InterPro" id="IPR036388">
    <property type="entry name" value="WH-like_DNA-bd_sf"/>
</dbReference>
<evidence type="ECO:0000313" key="9">
    <source>
        <dbReference type="Proteomes" id="UP000325517"/>
    </source>
</evidence>
<dbReference type="Proteomes" id="UP000325517">
    <property type="component" value="Chromosome"/>
</dbReference>
<dbReference type="Gene3D" id="1.10.10.10">
    <property type="entry name" value="Winged helix-like DNA-binding domain superfamily/Winged helix DNA-binding domain"/>
    <property type="match status" value="1"/>
</dbReference>
<dbReference type="OrthoDB" id="2732687at2"/>
<dbReference type="InterPro" id="IPR013249">
    <property type="entry name" value="RNA_pol_sigma70_r4_t2"/>
</dbReference>
<dbReference type="SUPFAM" id="SSF88659">
    <property type="entry name" value="Sigma3 and sigma4 domains of RNA polymerase sigma factors"/>
    <property type="match status" value="1"/>
</dbReference>
<accession>A0A5J6SUD2</accession>
<keyword evidence="2" id="KW-0805">Transcription regulation</keyword>
<dbReference type="InterPro" id="IPR039425">
    <property type="entry name" value="RNA_pol_sigma-70-like"/>
</dbReference>
<sequence>MYTNVTEYVIEESHETKVEELLKEYHQKIYVYCYNILRNAHDAEDAAQEVFIKAFQSKKLMEISNSSAWLYRIAYNYCLNKIKRKKMIEFIPFAEKGRLQKETDSSGDYSDFELSYILAQLKPKERALIVLRIIEDKDFTEIASILEISIPNARKRFERIKAKIQKIIERRSDNGQ</sequence>
<reference evidence="8 9" key="1">
    <citation type="submission" date="2018-07" db="EMBL/GenBank/DDBJ databases">
        <title>Complete genome sequence of Psychrobacillus sp. PB01, isolated from iceberg, and comparative genome analysis of Psychrobacillus strains.</title>
        <authorList>
            <person name="Lee P.C."/>
        </authorList>
    </citation>
    <scope>NUCLEOTIDE SEQUENCE [LARGE SCALE GENOMIC DNA]</scope>
    <source>
        <strain evidence="8 9">PB01</strain>
    </source>
</reference>
<evidence type="ECO:0000259" key="6">
    <source>
        <dbReference type="Pfam" id="PF04542"/>
    </source>
</evidence>
<feature type="domain" description="RNA polymerase sigma factor 70 region 4 type 2" evidence="7">
    <location>
        <begin position="114"/>
        <end position="164"/>
    </location>
</feature>
<organism evidence="8 9">
    <name type="scientific">Psychrobacillus glaciei</name>
    <dbReference type="NCBI Taxonomy" id="2283160"/>
    <lineage>
        <taxon>Bacteria</taxon>
        <taxon>Bacillati</taxon>
        <taxon>Bacillota</taxon>
        <taxon>Bacilli</taxon>
        <taxon>Bacillales</taxon>
        <taxon>Bacillaceae</taxon>
        <taxon>Psychrobacillus</taxon>
    </lineage>
</organism>
<gene>
    <name evidence="8" type="ORF">PB01_14170</name>
</gene>
<dbReference type="InterPro" id="IPR007627">
    <property type="entry name" value="RNA_pol_sigma70_r2"/>
</dbReference>
<evidence type="ECO:0000256" key="4">
    <source>
        <dbReference type="ARBA" id="ARBA00023125"/>
    </source>
</evidence>
<dbReference type="RefSeq" id="WP_151700776.1">
    <property type="nucleotide sequence ID" value="NZ_CP031223.1"/>
</dbReference>
<dbReference type="PANTHER" id="PTHR43133:SF8">
    <property type="entry name" value="RNA POLYMERASE SIGMA FACTOR HI_1459-RELATED"/>
    <property type="match status" value="1"/>
</dbReference>
<dbReference type="KEGG" id="psyo:PB01_14170"/>
<proteinExistence type="inferred from homology"/>
<protein>
    <submittedName>
        <fullName evidence="8">Sigma-70 family RNA polymerase sigma factor</fullName>
    </submittedName>
</protein>
<evidence type="ECO:0000256" key="5">
    <source>
        <dbReference type="ARBA" id="ARBA00023163"/>
    </source>
</evidence>
<evidence type="ECO:0000256" key="3">
    <source>
        <dbReference type="ARBA" id="ARBA00023082"/>
    </source>
</evidence>
<dbReference type="GO" id="GO:0003677">
    <property type="term" value="F:DNA binding"/>
    <property type="evidence" value="ECO:0007669"/>
    <property type="project" value="UniProtKB-KW"/>
</dbReference>
<dbReference type="GO" id="GO:0006352">
    <property type="term" value="P:DNA-templated transcription initiation"/>
    <property type="evidence" value="ECO:0007669"/>
    <property type="project" value="InterPro"/>
</dbReference>
<dbReference type="Pfam" id="PF04542">
    <property type="entry name" value="Sigma70_r2"/>
    <property type="match status" value="1"/>
</dbReference>
<dbReference type="GO" id="GO:0016987">
    <property type="term" value="F:sigma factor activity"/>
    <property type="evidence" value="ECO:0007669"/>
    <property type="project" value="UniProtKB-KW"/>
</dbReference>
<evidence type="ECO:0000256" key="2">
    <source>
        <dbReference type="ARBA" id="ARBA00023015"/>
    </source>
</evidence>
<comment type="similarity">
    <text evidence="1">Belongs to the sigma-70 factor family. ECF subfamily.</text>
</comment>
<dbReference type="Gene3D" id="1.10.1740.10">
    <property type="match status" value="1"/>
</dbReference>
<evidence type="ECO:0000313" key="8">
    <source>
        <dbReference type="EMBL" id="QFF99877.1"/>
    </source>
</evidence>
<dbReference type="InterPro" id="IPR013325">
    <property type="entry name" value="RNA_pol_sigma_r2"/>
</dbReference>
<dbReference type="AlphaFoldDB" id="A0A5J6SUD2"/>
<dbReference type="SUPFAM" id="SSF88946">
    <property type="entry name" value="Sigma2 domain of RNA polymerase sigma factors"/>
    <property type="match status" value="1"/>
</dbReference>
<feature type="domain" description="RNA polymerase sigma-70 region 2" evidence="6">
    <location>
        <begin position="21"/>
        <end position="86"/>
    </location>
</feature>
<keyword evidence="9" id="KW-1185">Reference proteome</keyword>
<dbReference type="NCBIfam" id="TIGR02937">
    <property type="entry name" value="sigma70-ECF"/>
    <property type="match status" value="1"/>
</dbReference>
<dbReference type="InterPro" id="IPR014284">
    <property type="entry name" value="RNA_pol_sigma-70_dom"/>
</dbReference>
<dbReference type="Pfam" id="PF08281">
    <property type="entry name" value="Sigma70_r4_2"/>
    <property type="match status" value="1"/>
</dbReference>
<dbReference type="PANTHER" id="PTHR43133">
    <property type="entry name" value="RNA POLYMERASE ECF-TYPE SIGMA FACTO"/>
    <property type="match status" value="1"/>
</dbReference>
<name>A0A5J6SUD2_9BACI</name>
<dbReference type="InterPro" id="IPR013324">
    <property type="entry name" value="RNA_pol_sigma_r3/r4-like"/>
</dbReference>
<keyword evidence="5" id="KW-0804">Transcription</keyword>
<dbReference type="EMBL" id="CP031223">
    <property type="protein sequence ID" value="QFF99877.1"/>
    <property type="molecule type" value="Genomic_DNA"/>
</dbReference>
<evidence type="ECO:0000259" key="7">
    <source>
        <dbReference type="Pfam" id="PF08281"/>
    </source>
</evidence>
<keyword evidence="3" id="KW-0731">Sigma factor</keyword>